<feature type="transmembrane region" description="Helical" evidence="1">
    <location>
        <begin position="46"/>
        <end position="65"/>
    </location>
</feature>
<evidence type="ECO:0000313" key="3">
    <source>
        <dbReference type="Proteomes" id="UP000249829"/>
    </source>
</evidence>
<dbReference type="EMBL" id="KZ825115">
    <property type="protein sequence ID" value="PYI21760.1"/>
    <property type="molecule type" value="Genomic_DNA"/>
</dbReference>
<sequence length="195" mass="22692">MNLFQPWCLSHFLCRFKLSHYLSYRRVSVFFSSLFFFGWLSDDALFFYGRHLLGWLAIVLLPLFVSPGSSYRAKKEALCFLLGCSLSSPHWFPLLLFLSFSISLGRLSDQHFIRLYEFAIMRSLNFQCMSFHSIQHLCILFISPFFEFSVPRCLCLFIYLYSSIYGSGTTDTFLSLDSGMDKFSILYCRGGCCIE</sequence>
<reference evidence="2 3" key="1">
    <citation type="submission" date="2018-02" db="EMBL/GenBank/DDBJ databases">
        <title>The genomes of Aspergillus section Nigri reveals drivers in fungal speciation.</title>
        <authorList>
            <consortium name="DOE Joint Genome Institute"/>
            <person name="Vesth T.C."/>
            <person name="Nybo J."/>
            <person name="Theobald S."/>
            <person name="Brandl J."/>
            <person name="Frisvad J.C."/>
            <person name="Nielsen K.F."/>
            <person name="Lyhne E.K."/>
            <person name="Kogle M.E."/>
            <person name="Kuo A."/>
            <person name="Riley R."/>
            <person name="Clum A."/>
            <person name="Nolan M."/>
            <person name="Lipzen A."/>
            <person name="Salamov A."/>
            <person name="Henrissat B."/>
            <person name="Wiebenga A."/>
            <person name="De vries R.P."/>
            <person name="Grigoriev I.V."/>
            <person name="Mortensen U.H."/>
            <person name="Andersen M.R."/>
            <person name="Baker S.E."/>
        </authorList>
    </citation>
    <scope>NUCLEOTIDE SEQUENCE [LARGE SCALE GENOMIC DNA]</scope>
    <source>
        <strain evidence="2 3">CBS 115571</strain>
    </source>
</reference>
<keyword evidence="1" id="KW-0472">Membrane</keyword>
<accession>A0A2V5HZM0</accession>
<evidence type="ECO:0000256" key="1">
    <source>
        <dbReference type="SAM" id="Phobius"/>
    </source>
</evidence>
<feature type="transmembrane region" description="Helical" evidence="1">
    <location>
        <begin position="21"/>
        <end position="40"/>
    </location>
</feature>
<name>A0A2V5HZM0_ASPV1</name>
<organism evidence="2 3">
    <name type="scientific">Aspergillus violaceofuscus (strain CBS 115571)</name>
    <dbReference type="NCBI Taxonomy" id="1450538"/>
    <lineage>
        <taxon>Eukaryota</taxon>
        <taxon>Fungi</taxon>
        <taxon>Dikarya</taxon>
        <taxon>Ascomycota</taxon>
        <taxon>Pezizomycotina</taxon>
        <taxon>Eurotiomycetes</taxon>
        <taxon>Eurotiomycetidae</taxon>
        <taxon>Eurotiales</taxon>
        <taxon>Aspergillaceae</taxon>
        <taxon>Aspergillus</taxon>
    </lineage>
</organism>
<proteinExistence type="predicted"/>
<dbReference type="AlphaFoldDB" id="A0A2V5HZM0"/>
<protein>
    <submittedName>
        <fullName evidence="2">Uncharacterized protein</fullName>
    </submittedName>
</protein>
<evidence type="ECO:0000313" key="2">
    <source>
        <dbReference type="EMBL" id="PYI21760.1"/>
    </source>
</evidence>
<keyword evidence="1" id="KW-1133">Transmembrane helix</keyword>
<dbReference type="Proteomes" id="UP000249829">
    <property type="component" value="Unassembled WGS sequence"/>
</dbReference>
<keyword evidence="1" id="KW-0812">Transmembrane</keyword>
<gene>
    <name evidence="2" type="ORF">BO99DRAFT_62663</name>
</gene>
<keyword evidence="3" id="KW-1185">Reference proteome</keyword>
<feature type="transmembrane region" description="Helical" evidence="1">
    <location>
        <begin position="77"/>
        <end position="104"/>
    </location>
</feature>